<protein>
    <submittedName>
        <fullName evidence="2">Uncharacterized protein</fullName>
    </submittedName>
</protein>
<name>A0A0A9GGR5_ARUDO</name>
<evidence type="ECO:0000256" key="1">
    <source>
        <dbReference type="SAM" id="MobiDB-lite"/>
    </source>
</evidence>
<feature type="region of interest" description="Disordered" evidence="1">
    <location>
        <begin position="1"/>
        <end position="53"/>
    </location>
</feature>
<sequence>MFDGKFSPGAKREQAQQNSRLQPPAALHARRPKSLESRPKFRRAESRRQAVREAGEVPRWRIQTCTKFYSGVNGILVLVARE</sequence>
<dbReference type="EMBL" id="GBRH01176140">
    <property type="protein sequence ID" value="JAE21756.1"/>
    <property type="molecule type" value="Transcribed_RNA"/>
</dbReference>
<organism evidence="2">
    <name type="scientific">Arundo donax</name>
    <name type="common">Giant reed</name>
    <name type="synonym">Donax arundinaceus</name>
    <dbReference type="NCBI Taxonomy" id="35708"/>
    <lineage>
        <taxon>Eukaryota</taxon>
        <taxon>Viridiplantae</taxon>
        <taxon>Streptophyta</taxon>
        <taxon>Embryophyta</taxon>
        <taxon>Tracheophyta</taxon>
        <taxon>Spermatophyta</taxon>
        <taxon>Magnoliopsida</taxon>
        <taxon>Liliopsida</taxon>
        <taxon>Poales</taxon>
        <taxon>Poaceae</taxon>
        <taxon>PACMAD clade</taxon>
        <taxon>Arundinoideae</taxon>
        <taxon>Arundineae</taxon>
        <taxon>Arundo</taxon>
    </lineage>
</organism>
<feature type="compositionally biased region" description="Basic and acidic residues" evidence="1">
    <location>
        <begin position="33"/>
        <end position="53"/>
    </location>
</feature>
<reference evidence="2" key="2">
    <citation type="journal article" date="2015" name="Data Brief">
        <title>Shoot transcriptome of the giant reed, Arundo donax.</title>
        <authorList>
            <person name="Barrero R.A."/>
            <person name="Guerrero F.D."/>
            <person name="Moolhuijzen P."/>
            <person name="Goolsby J.A."/>
            <person name="Tidwell J."/>
            <person name="Bellgard S.E."/>
            <person name="Bellgard M.I."/>
        </authorList>
    </citation>
    <scope>NUCLEOTIDE SEQUENCE</scope>
    <source>
        <tissue evidence="2">Shoot tissue taken approximately 20 cm above the soil surface</tissue>
    </source>
</reference>
<accession>A0A0A9GGR5</accession>
<evidence type="ECO:0000313" key="2">
    <source>
        <dbReference type="EMBL" id="JAE21756.1"/>
    </source>
</evidence>
<reference evidence="2" key="1">
    <citation type="submission" date="2014-09" db="EMBL/GenBank/DDBJ databases">
        <authorList>
            <person name="Magalhaes I.L.F."/>
            <person name="Oliveira U."/>
            <person name="Santos F.R."/>
            <person name="Vidigal T.H.D.A."/>
            <person name="Brescovit A.D."/>
            <person name="Santos A.J."/>
        </authorList>
    </citation>
    <scope>NUCLEOTIDE SEQUENCE</scope>
    <source>
        <tissue evidence="2">Shoot tissue taken approximately 20 cm above the soil surface</tissue>
    </source>
</reference>
<proteinExistence type="predicted"/>
<dbReference type="AlphaFoldDB" id="A0A0A9GGR5"/>